<keyword evidence="7" id="KW-0963">Cytoplasm</keyword>
<evidence type="ECO:0000313" key="9">
    <source>
        <dbReference type="EMBL" id="SJZ72672.1"/>
    </source>
</evidence>
<feature type="domain" description="Enolpyruvate transferase" evidence="8">
    <location>
        <begin position="11"/>
        <end position="439"/>
    </location>
</feature>
<dbReference type="PANTHER" id="PTHR21090">
    <property type="entry name" value="AROM/DEHYDROQUINATE SYNTHASE"/>
    <property type="match status" value="1"/>
</dbReference>
<dbReference type="PANTHER" id="PTHR21090:SF5">
    <property type="entry name" value="PENTAFUNCTIONAL AROM POLYPEPTIDE"/>
    <property type="match status" value="1"/>
</dbReference>
<evidence type="ECO:0000313" key="10">
    <source>
        <dbReference type="Proteomes" id="UP000189857"/>
    </source>
</evidence>
<accession>A0A1T4N0B0</accession>
<feature type="binding site" evidence="7">
    <location>
        <position position="25"/>
    </location>
    <ligand>
        <name>3-phosphoshikimate</name>
        <dbReference type="ChEBI" id="CHEBI:145989"/>
    </ligand>
</feature>
<dbReference type="Pfam" id="PF00275">
    <property type="entry name" value="EPSP_synthase"/>
    <property type="match status" value="1"/>
</dbReference>
<evidence type="ECO:0000256" key="3">
    <source>
        <dbReference type="ARBA" id="ARBA00022605"/>
    </source>
</evidence>
<feature type="binding site" evidence="7">
    <location>
        <position position="178"/>
    </location>
    <ligand>
        <name>3-phosphoshikimate</name>
        <dbReference type="ChEBI" id="CHEBI:145989"/>
    </ligand>
</feature>
<dbReference type="AlphaFoldDB" id="A0A1T4N0B0"/>
<dbReference type="InterPro" id="IPR036968">
    <property type="entry name" value="Enolpyruvate_Tfrase_sf"/>
</dbReference>
<dbReference type="EMBL" id="FUXA01000008">
    <property type="protein sequence ID" value="SJZ72672.1"/>
    <property type="molecule type" value="Genomic_DNA"/>
</dbReference>
<feature type="binding site" evidence="7">
    <location>
        <position position="204"/>
    </location>
    <ligand>
        <name>3-phosphoshikimate</name>
        <dbReference type="ChEBI" id="CHEBI:145989"/>
    </ligand>
</feature>
<keyword evidence="4 7" id="KW-0808">Transferase</keyword>
<feature type="binding site" evidence="7">
    <location>
        <position position="29"/>
    </location>
    <ligand>
        <name>3-phosphoshikimate</name>
        <dbReference type="ChEBI" id="CHEBI:145989"/>
    </ligand>
</feature>
<dbReference type="GO" id="GO:0009423">
    <property type="term" value="P:chorismate biosynthetic process"/>
    <property type="evidence" value="ECO:0007669"/>
    <property type="project" value="UniProtKB-UniRule"/>
</dbReference>
<feature type="binding site" evidence="7">
    <location>
        <position position="331"/>
    </location>
    <ligand>
        <name>3-phosphoshikimate</name>
        <dbReference type="ChEBI" id="CHEBI:145989"/>
    </ligand>
</feature>
<dbReference type="Proteomes" id="UP000189857">
    <property type="component" value="Unassembled WGS sequence"/>
</dbReference>
<evidence type="ECO:0000259" key="8">
    <source>
        <dbReference type="Pfam" id="PF00275"/>
    </source>
</evidence>
<dbReference type="GO" id="GO:0005737">
    <property type="term" value="C:cytoplasm"/>
    <property type="evidence" value="ECO:0007669"/>
    <property type="project" value="UniProtKB-SubCell"/>
</dbReference>
<feature type="binding site" evidence="7">
    <location>
        <position position="24"/>
    </location>
    <ligand>
        <name>phosphoenolpyruvate</name>
        <dbReference type="ChEBI" id="CHEBI:58702"/>
    </ligand>
</feature>
<feature type="binding site" evidence="7">
    <location>
        <position position="358"/>
    </location>
    <ligand>
        <name>3-phosphoshikimate</name>
        <dbReference type="ChEBI" id="CHEBI:145989"/>
    </ligand>
</feature>
<comment type="catalytic activity">
    <reaction evidence="6">
        <text>3-phosphoshikimate + phosphoenolpyruvate = 5-O-(1-carboxyvinyl)-3-phosphoshikimate + phosphate</text>
        <dbReference type="Rhea" id="RHEA:21256"/>
        <dbReference type="ChEBI" id="CHEBI:43474"/>
        <dbReference type="ChEBI" id="CHEBI:57701"/>
        <dbReference type="ChEBI" id="CHEBI:58702"/>
        <dbReference type="ChEBI" id="CHEBI:145989"/>
        <dbReference type="EC" id="2.5.1.19"/>
    </reaction>
    <physiologicalReaction direction="left-to-right" evidence="6">
        <dbReference type="Rhea" id="RHEA:21257"/>
    </physiologicalReaction>
</comment>
<dbReference type="GO" id="GO:0003866">
    <property type="term" value="F:3-phosphoshikimate 1-carboxyvinyltransferase activity"/>
    <property type="evidence" value="ECO:0007669"/>
    <property type="project" value="UniProtKB-UniRule"/>
</dbReference>
<feature type="binding site" evidence="7">
    <location>
        <position position="24"/>
    </location>
    <ligand>
        <name>3-phosphoshikimate</name>
        <dbReference type="ChEBI" id="CHEBI:145989"/>
    </ligand>
</feature>
<feature type="binding site" evidence="7">
    <location>
        <position position="404"/>
    </location>
    <ligand>
        <name>phosphoenolpyruvate</name>
        <dbReference type="ChEBI" id="CHEBI:58702"/>
    </ligand>
</feature>
<comment type="subunit">
    <text evidence="7">Monomer.</text>
</comment>
<keyword evidence="5 7" id="KW-0057">Aromatic amino acid biosynthesis</keyword>
<comment type="subcellular location">
    <subcellularLocation>
        <location evidence="7">Cytoplasm</location>
    </subcellularLocation>
</comment>
<feature type="binding site" evidence="7">
    <location>
        <position position="134"/>
    </location>
    <ligand>
        <name>phosphoenolpyruvate</name>
        <dbReference type="ChEBI" id="CHEBI:58702"/>
    </ligand>
</feature>
<dbReference type="EC" id="2.5.1.19" evidence="7"/>
<feature type="binding site" evidence="7">
    <location>
        <position position="176"/>
    </location>
    <ligand>
        <name>3-phosphoshikimate</name>
        <dbReference type="ChEBI" id="CHEBI:145989"/>
    </ligand>
</feature>
<comment type="pathway">
    <text evidence="1 7">Metabolic intermediate biosynthesis; chorismate biosynthesis; chorismate from D-erythrose 4-phosphate and phosphoenolpyruvate: step 6/7.</text>
</comment>
<feature type="binding site" evidence="7">
    <location>
        <position position="177"/>
    </location>
    <ligand>
        <name>3-phosphoshikimate</name>
        <dbReference type="ChEBI" id="CHEBI:145989"/>
    </ligand>
</feature>
<dbReference type="Gene3D" id="3.65.10.10">
    <property type="entry name" value="Enolpyruvate transferase domain"/>
    <property type="match status" value="2"/>
</dbReference>
<keyword evidence="3 7" id="KW-0028">Amino-acid biosynthesis</keyword>
<dbReference type="InterPro" id="IPR013792">
    <property type="entry name" value="RNA3'P_cycl/enolpyr_Trfase_a/b"/>
</dbReference>
<dbReference type="RefSeq" id="WP_159444108.1">
    <property type="nucleotide sequence ID" value="NZ_FMTO01000007.1"/>
</dbReference>
<dbReference type="NCBIfam" id="TIGR01356">
    <property type="entry name" value="aroA"/>
    <property type="match status" value="1"/>
</dbReference>
<reference evidence="9 10" key="1">
    <citation type="submission" date="2017-02" db="EMBL/GenBank/DDBJ databases">
        <authorList>
            <person name="Peterson S.W."/>
        </authorList>
    </citation>
    <scope>NUCLEOTIDE SEQUENCE [LARGE SCALE GENOMIC DNA]</scope>
    <source>
        <strain evidence="9 10">ATCC 17233</strain>
    </source>
</reference>
<dbReference type="GO" id="GO:0008652">
    <property type="term" value="P:amino acid biosynthetic process"/>
    <property type="evidence" value="ECO:0007669"/>
    <property type="project" value="UniProtKB-KW"/>
</dbReference>
<dbReference type="GO" id="GO:0009073">
    <property type="term" value="P:aromatic amino acid family biosynthetic process"/>
    <property type="evidence" value="ECO:0007669"/>
    <property type="project" value="UniProtKB-KW"/>
</dbReference>
<organism evidence="9 10">
    <name type="scientific">Eubacterium ruminantium</name>
    <dbReference type="NCBI Taxonomy" id="42322"/>
    <lineage>
        <taxon>Bacteria</taxon>
        <taxon>Bacillati</taxon>
        <taxon>Bacillota</taxon>
        <taxon>Clostridia</taxon>
        <taxon>Eubacteriales</taxon>
        <taxon>Eubacteriaceae</taxon>
        <taxon>Eubacterium</taxon>
    </lineage>
</organism>
<evidence type="ECO:0000256" key="5">
    <source>
        <dbReference type="ARBA" id="ARBA00023141"/>
    </source>
</evidence>
<dbReference type="InterPro" id="IPR006264">
    <property type="entry name" value="EPSP_synthase"/>
</dbReference>
<evidence type="ECO:0000256" key="1">
    <source>
        <dbReference type="ARBA" id="ARBA00004811"/>
    </source>
</evidence>
<comment type="similarity">
    <text evidence="2 7">Belongs to the EPSP synthase family.</text>
</comment>
<sequence>MESSITLKNHGKEFGGNINAIASKSHAHRLLLAGALTILQSLPDTERKIEIICNETSLDIEATSSCLNSMGVKSERIGNSYILEAACNNDKNDENICKSLDSGESGSTLRFILPVIGMLGINAAITTHGRLTERPLSPLYEEMIGHGVTISPVGSNPLKVSGKMSGGIFTIAGNISSQYITGLLLALPLANEDSEIRVTGELASRPYVDITLSVLETAGIKVDIVENTTDDGIDPNVTMIFKISGNQHYNLPDKNIVEGDWSNSAFFLAAGAIKNSVTVKNLNLSSKQGDMKILDLLKEFGAKITVSNGCDITVTRDTLKGIDIDAENIPDLVPILSLVASLSEGTTTIRNIERLRIKESDRVATVIDLLTKLGADIREENRCLVINGKAFLIGGTIDSFNDHRIAMTAGIASIMCSNDVTIINEKAVRKSYPGFFNDLASLIK</sequence>
<name>A0A1T4N0B0_9FIRM</name>
<proteinExistence type="inferred from homology"/>
<gene>
    <name evidence="7" type="primary">aroA</name>
    <name evidence="9" type="ORF">SAMN02745110_01404</name>
</gene>
<evidence type="ECO:0000256" key="7">
    <source>
        <dbReference type="HAMAP-Rule" id="MF_00210"/>
    </source>
</evidence>
<comment type="caution">
    <text evidence="7">Lacks conserved residue(s) required for the propagation of feature annotation.</text>
</comment>
<dbReference type="PIRSF" id="PIRSF000505">
    <property type="entry name" value="EPSPS"/>
    <property type="match status" value="1"/>
</dbReference>
<comment type="function">
    <text evidence="7">Catalyzes the transfer of the enolpyruvyl moiety of phosphoenolpyruvate (PEP) to the 5-hydroxyl of shikimate-3-phosphate (S3P) to produce enolpyruvyl shikimate-3-phosphate and inorganic phosphate.</text>
</comment>
<dbReference type="InterPro" id="IPR001986">
    <property type="entry name" value="Enolpyruvate_Tfrase_dom"/>
</dbReference>
<evidence type="ECO:0000256" key="6">
    <source>
        <dbReference type="ARBA" id="ARBA00044633"/>
    </source>
</evidence>
<dbReference type="CDD" id="cd01556">
    <property type="entry name" value="EPSP_synthase"/>
    <property type="match status" value="1"/>
</dbReference>
<protein>
    <recommendedName>
        <fullName evidence="7">3-phosphoshikimate 1-carboxyvinyltransferase</fullName>
        <ecNumber evidence="7">2.5.1.19</ecNumber>
    </recommendedName>
    <alternativeName>
        <fullName evidence="7">5-enolpyruvylshikimate-3-phosphate synthase</fullName>
        <shortName evidence="7">EPSP synthase</shortName>
        <shortName evidence="7">EPSPS</shortName>
    </alternativeName>
</protein>
<evidence type="ECO:0000256" key="4">
    <source>
        <dbReference type="ARBA" id="ARBA00022679"/>
    </source>
</evidence>
<feature type="binding site" evidence="7">
    <location>
        <position position="430"/>
    </location>
    <ligand>
        <name>phosphoenolpyruvate</name>
        <dbReference type="ChEBI" id="CHEBI:58702"/>
    </ligand>
</feature>
<feature type="binding site" evidence="7">
    <location>
        <position position="178"/>
    </location>
    <ligand>
        <name>phosphoenolpyruvate</name>
        <dbReference type="ChEBI" id="CHEBI:58702"/>
    </ligand>
</feature>
<feature type="active site" description="Proton acceptor" evidence="7">
    <location>
        <position position="331"/>
    </location>
</feature>
<dbReference type="InterPro" id="IPR023193">
    <property type="entry name" value="EPSP_synthase_CS"/>
</dbReference>
<dbReference type="UniPathway" id="UPA00053">
    <property type="reaction ID" value="UER00089"/>
</dbReference>
<dbReference type="PROSITE" id="PS00885">
    <property type="entry name" value="EPSP_SYNTHASE_2"/>
    <property type="match status" value="1"/>
</dbReference>
<feature type="binding site" evidence="7">
    <location>
        <position position="362"/>
    </location>
    <ligand>
        <name>phosphoenolpyruvate</name>
        <dbReference type="ChEBI" id="CHEBI:58702"/>
    </ligand>
</feature>
<feature type="binding site" evidence="7">
    <location>
        <position position="106"/>
    </location>
    <ligand>
        <name>phosphoenolpyruvate</name>
        <dbReference type="ChEBI" id="CHEBI:58702"/>
    </ligand>
</feature>
<evidence type="ECO:0000256" key="2">
    <source>
        <dbReference type="ARBA" id="ARBA00009948"/>
    </source>
</evidence>
<dbReference type="SUPFAM" id="SSF55205">
    <property type="entry name" value="EPT/RTPC-like"/>
    <property type="match status" value="1"/>
</dbReference>
<keyword evidence="10" id="KW-1185">Reference proteome</keyword>
<dbReference type="HAMAP" id="MF_00210">
    <property type="entry name" value="EPSP_synth"/>
    <property type="match status" value="1"/>
</dbReference>